<dbReference type="SUPFAM" id="SSF141694">
    <property type="entry name" value="AF2212/PG0164-like"/>
    <property type="match status" value="1"/>
</dbReference>
<proteinExistence type="predicted"/>
<dbReference type="Proteomes" id="UP001596958">
    <property type="component" value="Unassembled WGS sequence"/>
</dbReference>
<dbReference type="InterPro" id="IPR037079">
    <property type="entry name" value="AF2212/PG0164-like_sf"/>
</dbReference>
<dbReference type="InterPro" id="IPR015018">
    <property type="entry name" value="DUF1905"/>
</dbReference>
<organism evidence="1 2">
    <name type="scientific">Mucilaginibacter calamicampi</name>
    <dbReference type="NCBI Taxonomy" id="1302352"/>
    <lineage>
        <taxon>Bacteria</taxon>
        <taxon>Pseudomonadati</taxon>
        <taxon>Bacteroidota</taxon>
        <taxon>Sphingobacteriia</taxon>
        <taxon>Sphingobacteriales</taxon>
        <taxon>Sphingobacteriaceae</taxon>
        <taxon>Mucilaginibacter</taxon>
    </lineage>
</organism>
<dbReference type="Pfam" id="PF08922">
    <property type="entry name" value="DUF1905"/>
    <property type="match status" value="1"/>
</dbReference>
<comment type="caution">
    <text evidence="1">The sequence shown here is derived from an EMBL/GenBank/DDBJ whole genome shotgun (WGS) entry which is preliminary data.</text>
</comment>
<keyword evidence="2" id="KW-1185">Reference proteome</keyword>
<gene>
    <name evidence="1" type="ORF">ACFQZS_07580</name>
</gene>
<dbReference type="RefSeq" id="WP_377098854.1">
    <property type="nucleotide sequence ID" value="NZ_JBHTHU010000005.1"/>
</dbReference>
<dbReference type="Gene3D" id="2.40.30.100">
    <property type="entry name" value="AF2212/PG0164-like"/>
    <property type="match status" value="1"/>
</dbReference>
<name>A0ABW2YX82_9SPHI</name>
<protein>
    <submittedName>
        <fullName evidence="1">YdeI/OmpD-associated family protein</fullName>
    </submittedName>
</protein>
<evidence type="ECO:0000313" key="1">
    <source>
        <dbReference type="EMBL" id="MFD0749997.1"/>
    </source>
</evidence>
<evidence type="ECO:0000313" key="2">
    <source>
        <dbReference type="Proteomes" id="UP001596958"/>
    </source>
</evidence>
<accession>A0ABW2YX82</accession>
<dbReference type="EMBL" id="JBHTHU010000005">
    <property type="protein sequence ID" value="MFD0749997.1"/>
    <property type="molecule type" value="Genomic_DNA"/>
</dbReference>
<dbReference type="Pfam" id="PF13376">
    <property type="entry name" value="OmdA"/>
    <property type="match status" value="1"/>
</dbReference>
<sequence>MCFSILGYGYWQNRLAHFKAMFIDMFINFRAKINFSAVKMQAQEPLVNDKFLLEKAKGKGGWTYTVLPETVRKKKTPFGWIQVNGFIDDFELKAYRLMPMSSGQLFLPVRAEIRKKIKKKEGDWIHVVLYADNAPADIPEEFLLCLQDNEEAYSNFLKCTDLEQRAFINHIYSAKREDTRIQRIVQTLQLLETGQRLPK</sequence>
<reference evidence="2" key="1">
    <citation type="journal article" date="2019" name="Int. J. Syst. Evol. Microbiol.">
        <title>The Global Catalogue of Microorganisms (GCM) 10K type strain sequencing project: providing services to taxonomists for standard genome sequencing and annotation.</title>
        <authorList>
            <consortium name="The Broad Institute Genomics Platform"/>
            <consortium name="The Broad Institute Genome Sequencing Center for Infectious Disease"/>
            <person name="Wu L."/>
            <person name="Ma J."/>
        </authorList>
    </citation>
    <scope>NUCLEOTIDE SEQUENCE [LARGE SCALE GENOMIC DNA]</scope>
    <source>
        <strain evidence="2">CCUG 63418</strain>
    </source>
</reference>